<dbReference type="InterPro" id="IPR036597">
    <property type="entry name" value="Fido-like_dom_sf"/>
</dbReference>
<dbReference type="PANTHER" id="PTHR13504:SF38">
    <property type="entry name" value="FIDO DOMAIN-CONTAINING PROTEIN"/>
    <property type="match status" value="1"/>
</dbReference>
<keyword evidence="2" id="KW-0547">Nucleotide-binding</keyword>
<dbReference type="InterPro" id="IPR003812">
    <property type="entry name" value="Fido"/>
</dbReference>
<keyword evidence="2" id="KW-0067">ATP-binding</keyword>
<dbReference type="InterPro" id="IPR040198">
    <property type="entry name" value="Fido_containing"/>
</dbReference>
<evidence type="ECO:0000256" key="1">
    <source>
        <dbReference type="PIRSR" id="PIRSR640198-1"/>
    </source>
</evidence>
<dbReference type="Pfam" id="PF02661">
    <property type="entry name" value="Fic"/>
    <property type="match status" value="1"/>
</dbReference>
<evidence type="ECO:0000256" key="3">
    <source>
        <dbReference type="PIRSR" id="PIRSR640198-3"/>
    </source>
</evidence>
<dbReference type="PROSITE" id="PS51459">
    <property type="entry name" value="FIDO"/>
    <property type="match status" value="1"/>
</dbReference>
<evidence type="ECO:0000313" key="5">
    <source>
        <dbReference type="EMBL" id="TXE84772.1"/>
    </source>
</evidence>
<comment type="caution">
    <text evidence="5">The sequence shown here is derived from an EMBL/GenBank/DDBJ whole genome shotgun (WGS) entry which is preliminary data.</text>
</comment>
<feature type="site" description="Important for autoinhibition of adenylyltransferase activity" evidence="3">
    <location>
        <position position="51"/>
    </location>
</feature>
<name>A0A5C7DYH9_9BACT</name>
<evidence type="ECO:0000313" key="6">
    <source>
        <dbReference type="Proteomes" id="UP000321310"/>
    </source>
</evidence>
<feature type="binding site" evidence="2">
    <location>
        <begin position="183"/>
        <end position="190"/>
    </location>
    <ligand>
        <name>ATP</name>
        <dbReference type="ChEBI" id="CHEBI:30616"/>
    </ligand>
</feature>
<dbReference type="RefSeq" id="WP_147574795.1">
    <property type="nucleotide sequence ID" value="NZ_VOWB01000008.1"/>
</dbReference>
<dbReference type="SUPFAM" id="SSF140931">
    <property type="entry name" value="Fic-like"/>
    <property type="match status" value="1"/>
</dbReference>
<sequence length="267" mass="31223">MSNIFTSINKILQEIDNLKDFLEKNTIAFETKKSLEEDFKLRYTNDSNAIEGNTLTLFETKAVLEGMTIAGKSVKEHLETINHSHAIDFMLELANANTILNEFDIKSLHQIILQTIDIKNAGVYRKANVVISGAKHIPPDYLNIDFEMKNFLNWYENEAQNLHPVIRASRIHIDFVRIHPFIDGNGRMSRLLMNYELVKNNYPPINIKYSSKVEYFQALEEACYYKNFEKFDTIVIKEVKNELEKMEKFINKKDSVNNKKKNFIKKF</sequence>
<feature type="domain" description="Fido" evidence="4">
    <location>
        <begin position="100"/>
        <end position="237"/>
    </location>
</feature>
<dbReference type="GO" id="GO:0005524">
    <property type="term" value="F:ATP binding"/>
    <property type="evidence" value="ECO:0007669"/>
    <property type="project" value="UniProtKB-KW"/>
</dbReference>
<dbReference type="Proteomes" id="UP000321310">
    <property type="component" value="Unassembled WGS sequence"/>
</dbReference>
<feature type="active site" evidence="1">
    <location>
        <position position="179"/>
    </location>
</feature>
<accession>A0A5C7DYH9</accession>
<dbReference type="Gene3D" id="1.10.3290.10">
    <property type="entry name" value="Fido-like domain"/>
    <property type="match status" value="1"/>
</dbReference>
<dbReference type="EMBL" id="VOWB01000008">
    <property type="protein sequence ID" value="TXE84772.1"/>
    <property type="molecule type" value="Genomic_DNA"/>
</dbReference>
<evidence type="ECO:0000259" key="4">
    <source>
        <dbReference type="PROSITE" id="PS51459"/>
    </source>
</evidence>
<organism evidence="5 6">
    <name type="scientific">Campylobacter peloridis</name>
    <dbReference type="NCBI Taxonomy" id="488546"/>
    <lineage>
        <taxon>Bacteria</taxon>
        <taxon>Pseudomonadati</taxon>
        <taxon>Campylobacterota</taxon>
        <taxon>Epsilonproteobacteria</taxon>
        <taxon>Campylobacterales</taxon>
        <taxon>Campylobacteraceae</taxon>
        <taxon>Campylobacter</taxon>
    </lineage>
</organism>
<proteinExistence type="predicted"/>
<evidence type="ECO:0000256" key="2">
    <source>
        <dbReference type="PIRSR" id="PIRSR640198-2"/>
    </source>
</evidence>
<gene>
    <name evidence="5" type="ORF">FPD46_00620</name>
</gene>
<reference evidence="5 6" key="1">
    <citation type="submission" date="2019-07" db="EMBL/GenBank/DDBJ databases">
        <title>Rapid identification of Enteric Bacteria from Whole Genome Sequences (WGS) using Average Nucleotide Identity (ANI).</title>
        <authorList>
            <person name="Lane C."/>
        </authorList>
    </citation>
    <scope>NUCLEOTIDE SEQUENCE [LARGE SCALE GENOMIC DNA]</scope>
    <source>
        <strain evidence="5 6">2016D-0250</strain>
    </source>
</reference>
<dbReference type="AlphaFoldDB" id="A0A5C7DYH9"/>
<dbReference type="PANTHER" id="PTHR13504">
    <property type="entry name" value="FIDO DOMAIN-CONTAINING PROTEIN DDB_G0283145"/>
    <property type="match status" value="1"/>
</dbReference>
<protein>
    <submittedName>
        <fullName evidence="5">Fic family protein</fullName>
    </submittedName>
</protein>